<keyword evidence="1" id="KW-0472">Membrane</keyword>
<evidence type="ECO:0000256" key="1">
    <source>
        <dbReference type="SAM" id="Phobius"/>
    </source>
</evidence>
<dbReference type="Proteomes" id="UP000289316">
    <property type="component" value="Unassembled WGS sequence"/>
</dbReference>
<organism evidence="2 3">
    <name type="scientific">Ligilactobacillus murinus</name>
    <dbReference type="NCBI Taxonomy" id="1622"/>
    <lineage>
        <taxon>Bacteria</taxon>
        <taxon>Bacillati</taxon>
        <taxon>Bacillota</taxon>
        <taxon>Bacilli</taxon>
        <taxon>Lactobacillales</taxon>
        <taxon>Lactobacillaceae</taxon>
        <taxon>Ligilactobacillus</taxon>
    </lineage>
</organism>
<evidence type="ECO:0000313" key="3">
    <source>
        <dbReference type="Proteomes" id="UP000289316"/>
    </source>
</evidence>
<feature type="transmembrane region" description="Helical" evidence="1">
    <location>
        <begin position="115"/>
        <end position="137"/>
    </location>
</feature>
<reference evidence="2 3" key="1">
    <citation type="submission" date="2018-09" db="EMBL/GenBank/DDBJ databases">
        <title>Murine metabolic-syndrome-specific gut microbial biobank.</title>
        <authorList>
            <person name="Liu C."/>
        </authorList>
    </citation>
    <scope>NUCLEOTIDE SEQUENCE [LARGE SCALE GENOMIC DNA]</scope>
    <source>
        <strain evidence="2 3">C-30</strain>
    </source>
</reference>
<feature type="transmembrane region" description="Helical" evidence="1">
    <location>
        <begin position="81"/>
        <end position="103"/>
    </location>
</feature>
<keyword evidence="1" id="KW-1133">Transmembrane helix</keyword>
<keyword evidence="1" id="KW-0812">Transmembrane</keyword>
<proteinExistence type="predicted"/>
<sequence>MKCLFPGSKVVIKLITTFTLFIAYLLGLQLFINISIGKTSCIQLLAGISSIAYTTCICYSIKKLFEEKIYIRRYIQRVFNIKNGCIIVLSVLLVILVSILVHLTSVNATSNQAEINNLLTVIPIFITIQGCIVAPIVEEVFFRKVIFNIMHPTKNTYVNNTLAII</sequence>
<dbReference type="EMBL" id="QZFR01000158">
    <property type="protein sequence ID" value="RXV61213.1"/>
    <property type="molecule type" value="Genomic_DNA"/>
</dbReference>
<feature type="transmembrane region" description="Helical" evidence="1">
    <location>
        <begin position="12"/>
        <end position="36"/>
    </location>
</feature>
<dbReference type="AlphaFoldDB" id="A0A4Q1ZXE0"/>
<name>A0A4Q1ZXE0_9LACO</name>
<accession>A0A4Q1ZXE0</accession>
<evidence type="ECO:0000313" key="2">
    <source>
        <dbReference type="EMBL" id="RXV61213.1"/>
    </source>
</evidence>
<protein>
    <recommendedName>
        <fullName evidence="4">CPBP family intramembrane metalloprotease</fullName>
    </recommendedName>
</protein>
<gene>
    <name evidence="2" type="ORF">D6C19_11575</name>
</gene>
<comment type="caution">
    <text evidence="2">The sequence shown here is derived from an EMBL/GenBank/DDBJ whole genome shotgun (WGS) entry which is preliminary data.</text>
</comment>
<evidence type="ECO:0008006" key="4">
    <source>
        <dbReference type="Google" id="ProtNLM"/>
    </source>
</evidence>